<feature type="repeat" description="TPR" evidence="5">
    <location>
        <begin position="529"/>
        <end position="562"/>
    </location>
</feature>
<organism evidence="8 9">
    <name type="scientific">Uabimicrobium amorphum</name>
    <dbReference type="NCBI Taxonomy" id="2596890"/>
    <lineage>
        <taxon>Bacteria</taxon>
        <taxon>Pseudomonadati</taxon>
        <taxon>Planctomycetota</taxon>
        <taxon>Candidatus Uabimicrobiia</taxon>
        <taxon>Candidatus Uabimicrobiales</taxon>
        <taxon>Candidatus Uabimicrobiaceae</taxon>
        <taxon>Candidatus Uabimicrobium</taxon>
    </lineage>
</organism>
<keyword evidence="2 6" id="KW-0547">Nucleotide-binding</keyword>
<dbReference type="GO" id="GO:0004672">
    <property type="term" value="F:protein kinase activity"/>
    <property type="evidence" value="ECO:0007669"/>
    <property type="project" value="InterPro"/>
</dbReference>
<evidence type="ECO:0000256" key="1">
    <source>
        <dbReference type="ARBA" id="ARBA00022737"/>
    </source>
</evidence>
<dbReference type="CDD" id="cd14014">
    <property type="entry name" value="STKc_PknB_like"/>
    <property type="match status" value="1"/>
</dbReference>
<dbReference type="Pfam" id="PF13414">
    <property type="entry name" value="TPR_11"/>
    <property type="match status" value="1"/>
</dbReference>
<protein>
    <recommendedName>
        <fullName evidence="7">Protein kinase domain-containing protein</fullName>
    </recommendedName>
</protein>
<feature type="repeat" description="TPR" evidence="5">
    <location>
        <begin position="461"/>
        <end position="494"/>
    </location>
</feature>
<dbReference type="Gene3D" id="3.30.200.20">
    <property type="entry name" value="Phosphorylase Kinase, domain 1"/>
    <property type="match status" value="1"/>
</dbReference>
<dbReference type="InterPro" id="IPR011990">
    <property type="entry name" value="TPR-like_helical_dom_sf"/>
</dbReference>
<dbReference type="EMBL" id="AP019860">
    <property type="protein sequence ID" value="BBM84522.1"/>
    <property type="molecule type" value="Genomic_DNA"/>
</dbReference>
<evidence type="ECO:0000259" key="7">
    <source>
        <dbReference type="PROSITE" id="PS50011"/>
    </source>
</evidence>
<dbReference type="PROSITE" id="PS50011">
    <property type="entry name" value="PROTEIN_KINASE_DOM"/>
    <property type="match status" value="1"/>
</dbReference>
<dbReference type="InterPro" id="IPR008271">
    <property type="entry name" value="Ser/Thr_kinase_AS"/>
</dbReference>
<evidence type="ECO:0000256" key="3">
    <source>
        <dbReference type="ARBA" id="ARBA00022803"/>
    </source>
</evidence>
<keyword evidence="4 6" id="KW-0067">ATP-binding</keyword>
<feature type="repeat" description="TPR" evidence="5">
    <location>
        <begin position="325"/>
        <end position="358"/>
    </location>
</feature>
<evidence type="ECO:0000256" key="4">
    <source>
        <dbReference type="ARBA" id="ARBA00022840"/>
    </source>
</evidence>
<keyword evidence="9" id="KW-1185">Reference proteome</keyword>
<dbReference type="Pfam" id="PF00069">
    <property type="entry name" value="Pkinase"/>
    <property type="match status" value="1"/>
</dbReference>
<dbReference type="PROSITE" id="PS00107">
    <property type="entry name" value="PROTEIN_KINASE_ATP"/>
    <property type="match status" value="1"/>
</dbReference>
<dbReference type="PANTHER" id="PTHR44858:SF1">
    <property type="entry name" value="UDP-N-ACETYLGLUCOSAMINE--PEPTIDE N-ACETYLGLUCOSAMINYLTRANSFERASE SPINDLY-RELATED"/>
    <property type="match status" value="1"/>
</dbReference>
<dbReference type="SUPFAM" id="SSF56112">
    <property type="entry name" value="Protein kinase-like (PK-like)"/>
    <property type="match status" value="1"/>
</dbReference>
<gene>
    <name evidence="8" type="ORF">UABAM_02883</name>
</gene>
<dbReference type="SUPFAM" id="SSF48452">
    <property type="entry name" value="TPR-like"/>
    <property type="match status" value="2"/>
</dbReference>
<dbReference type="Gene3D" id="1.25.40.10">
    <property type="entry name" value="Tetratricopeptide repeat domain"/>
    <property type="match status" value="4"/>
</dbReference>
<feature type="repeat" description="TPR" evidence="5">
    <location>
        <begin position="563"/>
        <end position="596"/>
    </location>
</feature>
<dbReference type="InterPro" id="IPR019734">
    <property type="entry name" value="TPR_rpt"/>
</dbReference>
<evidence type="ECO:0000313" key="8">
    <source>
        <dbReference type="EMBL" id="BBM84522.1"/>
    </source>
</evidence>
<dbReference type="GO" id="GO:0005524">
    <property type="term" value="F:ATP binding"/>
    <property type="evidence" value="ECO:0007669"/>
    <property type="project" value="UniProtKB-UniRule"/>
</dbReference>
<feature type="repeat" description="TPR" evidence="5">
    <location>
        <begin position="631"/>
        <end position="664"/>
    </location>
</feature>
<dbReference type="Gene3D" id="1.10.510.10">
    <property type="entry name" value="Transferase(Phosphotransferase) domain 1"/>
    <property type="match status" value="1"/>
</dbReference>
<dbReference type="InterPro" id="IPR017441">
    <property type="entry name" value="Protein_kinase_ATP_BS"/>
</dbReference>
<dbReference type="AlphaFoldDB" id="A0A5S9F4R9"/>
<accession>A0A5S9F4R9</accession>
<dbReference type="InterPro" id="IPR011009">
    <property type="entry name" value="Kinase-like_dom_sf"/>
</dbReference>
<dbReference type="InterPro" id="IPR000719">
    <property type="entry name" value="Prot_kinase_dom"/>
</dbReference>
<dbReference type="Proteomes" id="UP000326354">
    <property type="component" value="Chromosome"/>
</dbReference>
<dbReference type="PROSITE" id="PS00108">
    <property type="entry name" value="PROTEIN_KINASE_ST"/>
    <property type="match status" value="1"/>
</dbReference>
<reference evidence="8 9" key="1">
    <citation type="submission" date="2019-08" db="EMBL/GenBank/DDBJ databases">
        <title>Complete genome sequence of Candidatus Uab amorphum.</title>
        <authorList>
            <person name="Shiratori T."/>
            <person name="Suzuki S."/>
            <person name="Kakizawa Y."/>
            <person name="Ishida K."/>
        </authorList>
    </citation>
    <scope>NUCLEOTIDE SEQUENCE [LARGE SCALE GENOMIC DNA]</scope>
    <source>
        <strain evidence="8 9">SRT547</strain>
    </source>
</reference>
<dbReference type="SMART" id="SM00220">
    <property type="entry name" value="S_TKc"/>
    <property type="match status" value="1"/>
</dbReference>
<sequence length="683" mass="78871">MDMKLLHNKYKIEKVLGQGGMGRVYLATDVHFHHQVAVKECLTDSNNTKMMRRIKREYQFLSSIQHPNIVKGLDFFTAHNRHFIVMEYVEGITLQDFIIEYEQSISIEKQLEIAKQICSAVATLNDQGIIHRDLKPSNIILVGEEYTPKILDLGIAKAVNHELSTLTQTGGIVGTACYMSPEQAKGRVKKNTDVFSLGVVFYQFFSWMPNSPFYAGHSYSSMVKVIEQQLPPLEKIVEKTPEILQISNVLERALQKNHLTRLSSVQKLLEQLQNIDTPLWLIYSQKAWRKAIQYKHVVAMLCVCLSLFVSYVFLSSDNEKIRNRVETYMNRGLAEYADQRYVKAIDYYNKVIELQPNHPTVYHDRGIAYLDSNKSLLALKDFQKALKINPKHANTHYCMGILHNNKLQYNQAIGYFNRAIELDAKYDAAYCNRGFSHNKLGQAELAIRDYTQAIKVNPRSPDAYTNRGAIYSRLNRYDLALQDLDNALRINPKDVEAYFNRGSLYFKMQNWQKSLSDFNTAIALRPEYAEAYHSRGIVYATLRQDQQAFADFAKTIALQPRHANVHYSTGILYAQQRQYTKAIEFYLLAIKYDPMDAGSHYNCGNSYRALRKFSSAIEHYSKAIQIRTNYPEAYGNRGLVYRHLGKFQEAIHDFQKVIELDPANAATAQKWIRQTRYLQQTKK</sequence>
<dbReference type="PROSITE" id="PS50293">
    <property type="entry name" value="TPR_REGION"/>
    <property type="match status" value="4"/>
</dbReference>
<dbReference type="Pfam" id="PF13371">
    <property type="entry name" value="TPR_9"/>
    <property type="match status" value="1"/>
</dbReference>
<proteinExistence type="predicted"/>
<dbReference type="PROSITE" id="PS50005">
    <property type="entry name" value="TPR"/>
    <property type="match status" value="10"/>
</dbReference>
<feature type="binding site" evidence="6">
    <location>
        <position position="39"/>
    </location>
    <ligand>
        <name>ATP</name>
        <dbReference type="ChEBI" id="CHEBI:30616"/>
    </ligand>
</feature>
<dbReference type="InterPro" id="IPR050498">
    <property type="entry name" value="Ycf3"/>
</dbReference>
<dbReference type="OrthoDB" id="236285at2"/>
<name>A0A5S9F4R9_UABAM</name>
<keyword evidence="3 5" id="KW-0802">TPR repeat</keyword>
<evidence type="ECO:0000256" key="2">
    <source>
        <dbReference type="ARBA" id="ARBA00022741"/>
    </source>
</evidence>
<feature type="repeat" description="TPR" evidence="5">
    <location>
        <begin position="427"/>
        <end position="460"/>
    </location>
</feature>
<feature type="repeat" description="TPR" evidence="5">
    <location>
        <begin position="359"/>
        <end position="392"/>
    </location>
</feature>
<dbReference type="KEGG" id="uam:UABAM_02883"/>
<feature type="repeat" description="TPR" evidence="5">
    <location>
        <begin position="495"/>
        <end position="528"/>
    </location>
</feature>
<dbReference type="PANTHER" id="PTHR44858">
    <property type="entry name" value="TETRATRICOPEPTIDE REPEAT PROTEIN 6"/>
    <property type="match status" value="1"/>
</dbReference>
<dbReference type="RefSeq" id="WP_151968668.1">
    <property type="nucleotide sequence ID" value="NZ_AP019860.1"/>
</dbReference>
<evidence type="ECO:0000256" key="5">
    <source>
        <dbReference type="PROSITE-ProRule" id="PRU00339"/>
    </source>
</evidence>
<dbReference type="Pfam" id="PF13181">
    <property type="entry name" value="TPR_8"/>
    <property type="match status" value="1"/>
</dbReference>
<dbReference type="Pfam" id="PF00515">
    <property type="entry name" value="TPR_1"/>
    <property type="match status" value="3"/>
</dbReference>
<keyword evidence="1" id="KW-0677">Repeat</keyword>
<feature type="repeat" description="TPR" evidence="5">
    <location>
        <begin position="597"/>
        <end position="630"/>
    </location>
</feature>
<evidence type="ECO:0000313" key="9">
    <source>
        <dbReference type="Proteomes" id="UP000326354"/>
    </source>
</evidence>
<feature type="repeat" description="TPR" evidence="5">
    <location>
        <begin position="393"/>
        <end position="426"/>
    </location>
</feature>
<evidence type="ECO:0000256" key="6">
    <source>
        <dbReference type="PROSITE-ProRule" id="PRU10141"/>
    </source>
</evidence>
<feature type="domain" description="Protein kinase" evidence="7">
    <location>
        <begin position="10"/>
        <end position="281"/>
    </location>
</feature>
<dbReference type="SMART" id="SM00028">
    <property type="entry name" value="TPR"/>
    <property type="match status" value="10"/>
</dbReference>